<dbReference type="RefSeq" id="WP_190118619.1">
    <property type="nucleotide sequence ID" value="NZ_BMVR01000011.1"/>
</dbReference>
<evidence type="ECO:0000256" key="1">
    <source>
        <dbReference type="SAM" id="SignalP"/>
    </source>
</evidence>
<accession>A0ABS0WYM7</accession>
<comment type="caution">
    <text evidence="2">The sequence shown here is derived from an EMBL/GenBank/DDBJ whole genome shotgun (WGS) entry which is preliminary data.</text>
</comment>
<sequence>MRKACTAILTGLFSVTLFVALPGNQSEARAITFDPNACLDLSQVQVCKKGYIWKNVPMTGPVAPGKCRPWVSVKTKKKC</sequence>
<feature type="signal peptide" evidence="1">
    <location>
        <begin position="1"/>
        <end position="19"/>
    </location>
</feature>
<protein>
    <submittedName>
        <fullName evidence="2">Uncharacterized protein</fullName>
    </submittedName>
</protein>
<keyword evidence="3" id="KW-1185">Reference proteome</keyword>
<dbReference type="Proteomes" id="UP000634780">
    <property type="component" value="Unassembled WGS sequence"/>
</dbReference>
<evidence type="ECO:0000313" key="3">
    <source>
        <dbReference type="Proteomes" id="UP000634780"/>
    </source>
</evidence>
<keyword evidence="1" id="KW-0732">Signal</keyword>
<reference evidence="2 3" key="1">
    <citation type="submission" date="2020-12" db="EMBL/GenBank/DDBJ databases">
        <title>Streptomyces typhae sp. nov., a novel endophytic actinomycete isolated from the root of cattail pollen (Typha angustifolia L.).</title>
        <authorList>
            <person name="Peng C."/>
            <person name="Liu C."/>
        </authorList>
    </citation>
    <scope>NUCLEOTIDE SEQUENCE [LARGE SCALE GENOMIC DNA]</scope>
    <source>
        <strain evidence="2 3">JCM 4753</strain>
    </source>
</reference>
<feature type="chain" id="PRO_5045521810" evidence="1">
    <location>
        <begin position="20"/>
        <end position="79"/>
    </location>
</feature>
<name>A0ABS0WYM7_9ACTN</name>
<proteinExistence type="predicted"/>
<gene>
    <name evidence="2" type="ORF">JGB26_02625</name>
</gene>
<dbReference type="EMBL" id="JAEKOZ010000001">
    <property type="protein sequence ID" value="MBJ3806027.1"/>
    <property type="molecule type" value="Genomic_DNA"/>
</dbReference>
<organism evidence="2 3">
    <name type="scientific">Streptomyces flavofungini</name>
    <dbReference type="NCBI Taxonomy" id="68200"/>
    <lineage>
        <taxon>Bacteria</taxon>
        <taxon>Bacillati</taxon>
        <taxon>Actinomycetota</taxon>
        <taxon>Actinomycetes</taxon>
        <taxon>Kitasatosporales</taxon>
        <taxon>Streptomycetaceae</taxon>
        <taxon>Streptomyces</taxon>
    </lineage>
</organism>
<evidence type="ECO:0000313" key="2">
    <source>
        <dbReference type="EMBL" id="MBJ3806027.1"/>
    </source>
</evidence>